<reference evidence="3 4" key="1">
    <citation type="submission" date="2015-03" db="EMBL/GenBank/DDBJ databases">
        <title>RNA-seq based gene annotation and comparative genomics of four Zymoseptoria species reveal species-specific pathogenicity related genes and transposable element activity.</title>
        <authorList>
            <person name="Grandaubert J."/>
            <person name="Bhattacharyya A."/>
            <person name="Stukenbrock E.H."/>
        </authorList>
    </citation>
    <scope>NUCLEOTIDE SEQUENCE [LARGE SCALE GENOMIC DNA]</scope>
    <source>
        <strain evidence="3 4">Zb18110</strain>
    </source>
</reference>
<dbReference type="PANTHER" id="PTHR45648:SF22">
    <property type="entry name" value="GDSL LIPASE_ACYLHYDROLASE FAMILY PROTEIN (AFU_ORTHOLOGUE AFUA_4G14700)"/>
    <property type="match status" value="1"/>
</dbReference>
<dbReference type="InterPro" id="IPR051058">
    <property type="entry name" value="GDSL_Est/Lipase"/>
</dbReference>
<dbReference type="Gene3D" id="3.40.50.1110">
    <property type="entry name" value="SGNH hydrolase"/>
    <property type="match status" value="1"/>
</dbReference>
<dbReference type="EMBL" id="LAFY01000439">
    <property type="protein sequence ID" value="KJX97991.1"/>
    <property type="molecule type" value="Genomic_DNA"/>
</dbReference>
<dbReference type="Proteomes" id="UP000033647">
    <property type="component" value="Unassembled WGS sequence"/>
</dbReference>
<name>A0A0F4GKU1_9PEZI</name>
<evidence type="ECO:0000313" key="4">
    <source>
        <dbReference type="Proteomes" id="UP000033647"/>
    </source>
</evidence>
<keyword evidence="2" id="KW-0732">Signal</keyword>
<dbReference type="PANTHER" id="PTHR45648">
    <property type="entry name" value="GDSL LIPASE/ACYLHYDROLASE FAMILY PROTEIN (AFU_ORTHOLOGUE AFUA_4G14700)"/>
    <property type="match status" value="1"/>
</dbReference>
<comment type="caution">
    <text evidence="3">The sequence shown here is derived from an EMBL/GenBank/DDBJ whole genome shotgun (WGS) entry which is preliminary data.</text>
</comment>
<sequence>MFVSSFLAGMLLFSGSVVQAGLLPRQTTKPSKYLFIFGDSYTMTGFNISSTPQPSVSNPLGNGAFPGVRQSGGDMWVDMLMKNNARAGTVVYDLAVGGNPVNAAMVKSSIALPEPVTDYRDQLQQFTSLIGSASSNKIGWNSTNSLFISAFGVNDVALQAYAGRNASVGQQVLQPDVVDYFNIFGQQYSMGVRKFVVILVPPIFRAGVFGYGNSSNAADVKTMTTWFNNQIKSRAATFRSQYPLASLSIADPTPYFNTILDNPTRYGAPNSTCQSYPAGQPCLWHDFIHPGIVLQRTFGQVMSNALRSLGF</sequence>
<feature type="signal peptide" evidence="2">
    <location>
        <begin position="1"/>
        <end position="20"/>
    </location>
</feature>
<keyword evidence="1 3" id="KW-0378">Hydrolase</keyword>
<keyword evidence="4" id="KW-1185">Reference proteome</keyword>
<dbReference type="InterPro" id="IPR001087">
    <property type="entry name" value="GDSL"/>
</dbReference>
<dbReference type="GO" id="GO:0016788">
    <property type="term" value="F:hydrolase activity, acting on ester bonds"/>
    <property type="evidence" value="ECO:0007669"/>
    <property type="project" value="InterPro"/>
</dbReference>
<gene>
    <name evidence="3" type="ORF">TI39_contig447g00003</name>
</gene>
<accession>A0A0F4GKU1</accession>
<dbReference type="SUPFAM" id="SSF52266">
    <property type="entry name" value="SGNH hydrolase"/>
    <property type="match status" value="1"/>
</dbReference>
<evidence type="ECO:0000313" key="3">
    <source>
        <dbReference type="EMBL" id="KJX97991.1"/>
    </source>
</evidence>
<dbReference type="Pfam" id="PF00657">
    <property type="entry name" value="Lipase_GDSL"/>
    <property type="match status" value="1"/>
</dbReference>
<evidence type="ECO:0000256" key="2">
    <source>
        <dbReference type="SAM" id="SignalP"/>
    </source>
</evidence>
<feature type="chain" id="PRO_5002468794" evidence="2">
    <location>
        <begin position="21"/>
        <end position="311"/>
    </location>
</feature>
<dbReference type="OrthoDB" id="1600564at2759"/>
<proteinExistence type="predicted"/>
<dbReference type="STRING" id="1047168.A0A0F4GKU1"/>
<dbReference type="AlphaFoldDB" id="A0A0F4GKU1"/>
<protein>
    <submittedName>
        <fullName evidence="3">Cellulose-binding gdsl lipase acylhydrolase like protein</fullName>
    </submittedName>
</protein>
<evidence type="ECO:0000256" key="1">
    <source>
        <dbReference type="ARBA" id="ARBA00022801"/>
    </source>
</evidence>
<organism evidence="3 4">
    <name type="scientific">Zymoseptoria brevis</name>
    <dbReference type="NCBI Taxonomy" id="1047168"/>
    <lineage>
        <taxon>Eukaryota</taxon>
        <taxon>Fungi</taxon>
        <taxon>Dikarya</taxon>
        <taxon>Ascomycota</taxon>
        <taxon>Pezizomycotina</taxon>
        <taxon>Dothideomycetes</taxon>
        <taxon>Dothideomycetidae</taxon>
        <taxon>Mycosphaerellales</taxon>
        <taxon>Mycosphaerellaceae</taxon>
        <taxon>Zymoseptoria</taxon>
    </lineage>
</organism>
<dbReference type="InterPro" id="IPR036514">
    <property type="entry name" value="SGNH_hydro_sf"/>
</dbReference>